<dbReference type="InterPro" id="IPR039421">
    <property type="entry name" value="Type_1_exporter"/>
</dbReference>
<dbReference type="AlphaFoldDB" id="A0A382VE17"/>
<comment type="subcellular location">
    <subcellularLocation>
        <location evidence="1">Membrane</location>
        <topology evidence="1">Multi-pass membrane protein</topology>
    </subcellularLocation>
</comment>
<sequence>MVFYAAASGGLAYLFKPIFDQVLPNQTGFTWVVSAIIGFSVFKGIAAYFSVYLMTDVGQRLVRDLRSQLFGHILSQSAGFFARRTTGGLMSRITNDISRIQQVVAETIGDLLREAVTLLAYAGLLLYYDIG</sequence>
<dbReference type="GO" id="GO:0005524">
    <property type="term" value="F:ATP binding"/>
    <property type="evidence" value="ECO:0007669"/>
    <property type="project" value="InterPro"/>
</dbReference>
<evidence type="ECO:0000259" key="6">
    <source>
        <dbReference type="PROSITE" id="PS50929"/>
    </source>
</evidence>
<keyword evidence="4 5" id="KW-0472">Membrane</keyword>
<evidence type="ECO:0000256" key="3">
    <source>
        <dbReference type="ARBA" id="ARBA00022989"/>
    </source>
</evidence>
<dbReference type="InterPro" id="IPR011527">
    <property type="entry name" value="ABC1_TM_dom"/>
</dbReference>
<keyword evidence="3 5" id="KW-1133">Transmembrane helix</keyword>
<dbReference type="GO" id="GO:0016020">
    <property type="term" value="C:membrane"/>
    <property type="evidence" value="ECO:0007669"/>
    <property type="project" value="UniProtKB-SubCell"/>
</dbReference>
<gene>
    <name evidence="7" type="ORF">METZ01_LOCUS397593</name>
</gene>
<proteinExistence type="predicted"/>
<feature type="non-terminal residue" evidence="7">
    <location>
        <position position="131"/>
    </location>
</feature>
<dbReference type="PROSITE" id="PS50929">
    <property type="entry name" value="ABC_TM1F"/>
    <property type="match status" value="1"/>
</dbReference>
<evidence type="ECO:0000256" key="4">
    <source>
        <dbReference type="ARBA" id="ARBA00023136"/>
    </source>
</evidence>
<dbReference type="PANTHER" id="PTHR43394">
    <property type="entry name" value="ATP-DEPENDENT PERMEASE MDL1, MITOCHONDRIAL"/>
    <property type="match status" value="1"/>
</dbReference>
<feature type="domain" description="ABC transmembrane type-1" evidence="6">
    <location>
        <begin position="1"/>
        <end position="131"/>
    </location>
</feature>
<dbReference type="InterPro" id="IPR036640">
    <property type="entry name" value="ABC1_TM_sf"/>
</dbReference>
<dbReference type="Pfam" id="PF00664">
    <property type="entry name" value="ABC_membrane"/>
    <property type="match status" value="1"/>
</dbReference>
<dbReference type="EMBL" id="UINC01151244">
    <property type="protein sequence ID" value="SVD44739.1"/>
    <property type="molecule type" value="Genomic_DNA"/>
</dbReference>
<protein>
    <recommendedName>
        <fullName evidence="6">ABC transmembrane type-1 domain-containing protein</fullName>
    </recommendedName>
</protein>
<evidence type="ECO:0000256" key="2">
    <source>
        <dbReference type="ARBA" id="ARBA00022692"/>
    </source>
</evidence>
<accession>A0A382VE17</accession>
<dbReference type="GO" id="GO:0015421">
    <property type="term" value="F:ABC-type oligopeptide transporter activity"/>
    <property type="evidence" value="ECO:0007669"/>
    <property type="project" value="TreeGrafter"/>
</dbReference>
<evidence type="ECO:0000313" key="7">
    <source>
        <dbReference type="EMBL" id="SVD44739.1"/>
    </source>
</evidence>
<dbReference type="Gene3D" id="1.20.1560.10">
    <property type="entry name" value="ABC transporter type 1, transmembrane domain"/>
    <property type="match status" value="1"/>
</dbReference>
<evidence type="ECO:0000256" key="1">
    <source>
        <dbReference type="ARBA" id="ARBA00004141"/>
    </source>
</evidence>
<name>A0A382VE17_9ZZZZ</name>
<feature type="transmembrane region" description="Helical" evidence="5">
    <location>
        <begin position="29"/>
        <end position="53"/>
    </location>
</feature>
<keyword evidence="2 5" id="KW-0812">Transmembrane</keyword>
<dbReference type="PANTHER" id="PTHR43394:SF1">
    <property type="entry name" value="ATP-BINDING CASSETTE SUB-FAMILY B MEMBER 10, MITOCHONDRIAL"/>
    <property type="match status" value="1"/>
</dbReference>
<organism evidence="7">
    <name type="scientific">marine metagenome</name>
    <dbReference type="NCBI Taxonomy" id="408172"/>
    <lineage>
        <taxon>unclassified sequences</taxon>
        <taxon>metagenomes</taxon>
        <taxon>ecological metagenomes</taxon>
    </lineage>
</organism>
<dbReference type="SUPFAM" id="SSF90123">
    <property type="entry name" value="ABC transporter transmembrane region"/>
    <property type="match status" value="1"/>
</dbReference>
<evidence type="ECO:0000256" key="5">
    <source>
        <dbReference type="SAM" id="Phobius"/>
    </source>
</evidence>
<reference evidence="7" key="1">
    <citation type="submission" date="2018-05" db="EMBL/GenBank/DDBJ databases">
        <authorList>
            <person name="Lanie J.A."/>
            <person name="Ng W.-L."/>
            <person name="Kazmierczak K.M."/>
            <person name="Andrzejewski T.M."/>
            <person name="Davidsen T.M."/>
            <person name="Wayne K.J."/>
            <person name="Tettelin H."/>
            <person name="Glass J.I."/>
            <person name="Rusch D."/>
            <person name="Podicherti R."/>
            <person name="Tsui H.-C.T."/>
            <person name="Winkler M.E."/>
        </authorList>
    </citation>
    <scope>NUCLEOTIDE SEQUENCE</scope>
</reference>